<name>A0A1Y6BVV8_9NEIS</name>
<proteinExistence type="predicted"/>
<organism evidence="1 2">
    <name type="scientific">Pseudogulbenkiania subflava DSM 22618</name>
    <dbReference type="NCBI Taxonomy" id="1123014"/>
    <lineage>
        <taxon>Bacteria</taxon>
        <taxon>Pseudomonadati</taxon>
        <taxon>Pseudomonadota</taxon>
        <taxon>Betaproteobacteria</taxon>
        <taxon>Neisseriales</taxon>
        <taxon>Chromobacteriaceae</taxon>
        <taxon>Pseudogulbenkiania</taxon>
    </lineage>
</organism>
<dbReference type="AlphaFoldDB" id="A0A1Y6BVV8"/>
<protein>
    <submittedName>
        <fullName evidence="1">Uncharacterized protein</fullName>
    </submittedName>
</protein>
<gene>
    <name evidence="1" type="ORF">SAMN02745746_01990</name>
</gene>
<dbReference type="RefSeq" id="WP_085276254.1">
    <property type="nucleotide sequence ID" value="NZ_FXAG01000009.1"/>
</dbReference>
<dbReference type="EMBL" id="FXAG01000009">
    <property type="protein sequence ID" value="SMF22670.1"/>
    <property type="molecule type" value="Genomic_DNA"/>
</dbReference>
<reference evidence="2" key="1">
    <citation type="submission" date="2017-04" db="EMBL/GenBank/DDBJ databases">
        <authorList>
            <person name="Varghese N."/>
            <person name="Submissions S."/>
        </authorList>
    </citation>
    <scope>NUCLEOTIDE SEQUENCE [LARGE SCALE GENOMIC DNA]</scope>
    <source>
        <strain evidence="2">DSM 22618</strain>
    </source>
</reference>
<evidence type="ECO:0000313" key="2">
    <source>
        <dbReference type="Proteomes" id="UP000192920"/>
    </source>
</evidence>
<accession>A0A1Y6BVV8</accession>
<evidence type="ECO:0000313" key="1">
    <source>
        <dbReference type="EMBL" id="SMF22670.1"/>
    </source>
</evidence>
<sequence length="128" mass="13786">MSTRYAGHSLAEIKEAATTSADNGTPVPTNPAMLLALISRIEELERTHDTVRLAGFKAAQEMAARQCDTLAEEFYSAAAIRCASSVRAMQPPDPWDAITSEASGRHPLRPIEAEWPHPDGFPAIAGMP</sequence>
<dbReference type="Proteomes" id="UP000192920">
    <property type="component" value="Unassembled WGS sequence"/>
</dbReference>
<keyword evidence="2" id="KW-1185">Reference proteome</keyword>